<evidence type="ECO:0000313" key="2">
    <source>
        <dbReference type="Proteomes" id="UP000299102"/>
    </source>
</evidence>
<accession>A0A4C1VQU1</accession>
<sequence length="119" mass="13602">MLNDLIRESGKVGLEMITLKTKAMTNDRQEAMLIDNNPIEYANLTDDLRKKHPSTAMTEGNISAVRLMIEIDKRVTHQEIWTSDFTDTEEAVTAYEKAVKATPKGGLAKCFLQWLHRMY</sequence>
<dbReference type="AlphaFoldDB" id="A0A4C1VQU1"/>
<comment type="caution">
    <text evidence="1">The sequence shown here is derived from an EMBL/GenBank/DDBJ whole genome shotgun (WGS) entry which is preliminary data.</text>
</comment>
<evidence type="ECO:0000313" key="1">
    <source>
        <dbReference type="EMBL" id="GBP41043.1"/>
    </source>
</evidence>
<reference evidence="1 2" key="1">
    <citation type="journal article" date="2019" name="Commun. Biol.">
        <title>The bagworm genome reveals a unique fibroin gene that provides high tensile strength.</title>
        <authorList>
            <person name="Kono N."/>
            <person name="Nakamura H."/>
            <person name="Ohtoshi R."/>
            <person name="Tomita M."/>
            <person name="Numata K."/>
            <person name="Arakawa K."/>
        </authorList>
    </citation>
    <scope>NUCLEOTIDE SEQUENCE [LARGE SCALE GENOMIC DNA]</scope>
</reference>
<proteinExistence type="predicted"/>
<organism evidence="1 2">
    <name type="scientific">Eumeta variegata</name>
    <name type="common">Bagworm moth</name>
    <name type="synonym">Eumeta japonica</name>
    <dbReference type="NCBI Taxonomy" id="151549"/>
    <lineage>
        <taxon>Eukaryota</taxon>
        <taxon>Metazoa</taxon>
        <taxon>Ecdysozoa</taxon>
        <taxon>Arthropoda</taxon>
        <taxon>Hexapoda</taxon>
        <taxon>Insecta</taxon>
        <taxon>Pterygota</taxon>
        <taxon>Neoptera</taxon>
        <taxon>Endopterygota</taxon>
        <taxon>Lepidoptera</taxon>
        <taxon>Glossata</taxon>
        <taxon>Ditrysia</taxon>
        <taxon>Tineoidea</taxon>
        <taxon>Psychidae</taxon>
        <taxon>Oiketicinae</taxon>
        <taxon>Eumeta</taxon>
    </lineage>
</organism>
<dbReference type="OrthoDB" id="10017160at2759"/>
<name>A0A4C1VQU1_EUMVA</name>
<dbReference type="Proteomes" id="UP000299102">
    <property type="component" value="Unassembled WGS sequence"/>
</dbReference>
<protein>
    <submittedName>
        <fullName evidence="1">Uncharacterized protein</fullName>
    </submittedName>
</protein>
<dbReference type="EMBL" id="BGZK01000391">
    <property type="protein sequence ID" value="GBP41043.1"/>
    <property type="molecule type" value="Genomic_DNA"/>
</dbReference>
<keyword evidence="2" id="KW-1185">Reference proteome</keyword>
<gene>
    <name evidence="1" type="ORF">EVAR_83003_1</name>
</gene>